<dbReference type="GO" id="GO:0016020">
    <property type="term" value="C:membrane"/>
    <property type="evidence" value="ECO:0007669"/>
    <property type="project" value="GOC"/>
</dbReference>
<dbReference type="PANTHER" id="PTHR33694:SF1">
    <property type="entry name" value="UDP-3-O-ACYL-N-ACETYLGLUCOSAMINE DEACETYLASE 1, MITOCHONDRIAL-RELATED"/>
    <property type="match status" value="1"/>
</dbReference>
<dbReference type="InterPro" id="IPR015870">
    <property type="entry name" value="UDP-acyl_N-AcGlcN_deAcase_N"/>
</dbReference>
<dbReference type="Gene3D" id="3.30.230.20">
    <property type="entry name" value="lpxc deacetylase, domain 1"/>
    <property type="match status" value="1"/>
</dbReference>
<dbReference type="AlphaFoldDB" id="A0A3L6SC67"/>
<dbReference type="OrthoDB" id="10265200at2759"/>
<reference evidence="2" key="1">
    <citation type="journal article" date="2019" name="Nat. Commun.">
        <title>The genome of broomcorn millet.</title>
        <authorList>
            <person name="Zou C."/>
            <person name="Miki D."/>
            <person name="Li D."/>
            <person name="Tang Q."/>
            <person name="Xiao L."/>
            <person name="Rajput S."/>
            <person name="Deng P."/>
            <person name="Jia W."/>
            <person name="Huang R."/>
            <person name="Zhang M."/>
            <person name="Sun Y."/>
            <person name="Hu J."/>
            <person name="Fu X."/>
            <person name="Schnable P.S."/>
            <person name="Li F."/>
            <person name="Zhang H."/>
            <person name="Feng B."/>
            <person name="Zhu X."/>
            <person name="Liu R."/>
            <person name="Schnable J.C."/>
            <person name="Zhu J.-K."/>
            <person name="Zhang H."/>
        </authorList>
    </citation>
    <scope>NUCLEOTIDE SEQUENCE [LARGE SCALE GENOMIC DNA]</scope>
</reference>
<dbReference type="EMBL" id="PQIB02000005">
    <property type="protein sequence ID" value="RLN18595.1"/>
    <property type="molecule type" value="Genomic_DNA"/>
</dbReference>
<keyword evidence="2" id="KW-1185">Reference proteome</keyword>
<dbReference type="PANTHER" id="PTHR33694">
    <property type="entry name" value="UDP-3-O-ACYL-N-ACETYLGLUCOSAMINE DEACETYLASE 1, MITOCHONDRIAL-RELATED"/>
    <property type="match status" value="1"/>
</dbReference>
<evidence type="ECO:0000313" key="1">
    <source>
        <dbReference type="EMBL" id="RLN18595.1"/>
    </source>
</evidence>
<evidence type="ECO:0000313" key="2">
    <source>
        <dbReference type="Proteomes" id="UP000275267"/>
    </source>
</evidence>
<dbReference type="GO" id="GO:0009245">
    <property type="term" value="P:lipid A biosynthetic process"/>
    <property type="evidence" value="ECO:0007669"/>
    <property type="project" value="InterPro"/>
</dbReference>
<sequence length="188" mass="20728">MSSAAARALKSVSRAAFSWKPTANANTDGKDWYFLVDGVGGGGGRGKRWWQPRRRGPRIRTVEHLLSAMEALDVDNSHVEVSGGERDDCFAVVFPSSQIHITYGIDFLKFGLVWTRFWSDKKLGPLARLFARRNIHGDGLGWQSDKAYSRCSPAGARAPRLRSVQLMIVDVGGTVDGFREPTGYCALP</sequence>
<dbReference type="Proteomes" id="UP000275267">
    <property type="component" value="Unassembled WGS sequence"/>
</dbReference>
<dbReference type="STRING" id="4540.A0A3L6SC67"/>
<accession>A0A3L6SC67</accession>
<dbReference type="GO" id="GO:0103117">
    <property type="term" value="F:UDP-3-O-acyl-N-acetylglucosamine deacetylase activity"/>
    <property type="evidence" value="ECO:0007669"/>
    <property type="project" value="InterPro"/>
</dbReference>
<gene>
    <name evidence="1" type="ORF">C2845_PM02G31790</name>
</gene>
<protein>
    <submittedName>
        <fullName evidence="1">UDP-3-0-acyl N-acetylglucosamine deacetylase family protein, expressed</fullName>
    </submittedName>
</protein>
<dbReference type="InterPro" id="IPR004463">
    <property type="entry name" value="UDP-acyl_GlcNac_deAcase"/>
</dbReference>
<comment type="caution">
    <text evidence="1">The sequence shown here is derived from an EMBL/GenBank/DDBJ whole genome shotgun (WGS) entry which is preliminary data.</text>
</comment>
<proteinExistence type="predicted"/>
<dbReference type="SUPFAM" id="SSF54211">
    <property type="entry name" value="Ribosomal protein S5 domain 2-like"/>
    <property type="match status" value="1"/>
</dbReference>
<name>A0A3L6SC67_PANMI</name>
<organism evidence="1 2">
    <name type="scientific">Panicum miliaceum</name>
    <name type="common">Proso millet</name>
    <name type="synonym">Broomcorn millet</name>
    <dbReference type="NCBI Taxonomy" id="4540"/>
    <lineage>
        <taxon>Eukaryota</taxon>
        <taxon>Viridiplantae</taxon>
        <taxon>Streptophyta</taxon>
        <taxon>Embryophyta</taxon>
        <taxon>Tracheophyta</taxon>
        <taxon>Spermatophyta</taxon>
        <taxon>Magnoliopsida</taxon>
        <taxon>Liliopsida</taxon>
        <taxon>Poales</taxon>
        <taxon>Poaceae</taxon>
        <taxon>PACMAD clade</taxon>
        <taxon>Panicoideae</taxon>
        <taxon>Panicodae</taxon>
        <taxon>Paniceae</taxon>
        <taxon>Panicinae</taxon>
        <taxon>Panicum</taxon>
        <taxon>Panicum sect. Panicum</taxon>
    </lineage>
</organism>
<dbReference type="InterPro" id="IPR020568">
    <property type="entry name" value="Ribosomal_Su5_D2-typ_SF"/>
</dbReference>